<name>A0ACA9MG63_9GLOM</name>
<accession>A0ACA9MG63</accession>
<reference evidence="1" key="1">
    <citation type="submission" date="2021-06" db="EMBL/GenBank/DDBJ databases">
        <authorList>
            <person name="Kallberg Y."/>
            <person name="Tangrot J."/>
            <person name="Rosling A."/>
        </authorList>
    </citation>
    <scope>NUCLEOTIDE SEQUENCE</scope>
    <source>
        <strain evidence="1">MA461A</strain>
    </source>
</reference>
<keyword evidence="2" id="KW-1185">Reference proteome</keyword>
<proteinExistence type="predicted"/>
<evidence type="ECO:0000313" key="1">
    <source>
        <dbReference type="EMBL" id="CAG8581169.1"/>
    </source>
</evidence>
<feature type="non-terminal residue" evidence="1">
    <location>
        <position position="1"/>
    </location>
</feature>
<dbReference type="Proteomes" id="UP000789920">
    <property type="component" value="Unassembled WGS sequence"/>
</dbReference>
<comment type="caution">
    <text evidence="1">The sequence shown here is derived from an EMBL/GenBank/DDBJ whole genome shotgun (WGS) entry which is preliminary data.</text>
</comment>
<dbReference type="EMBL" id="CAJVQC010007584">
    <property type="protein sequence ID" value="CAG8581169.1"/>
    <property type="molecule type" value="Genomic_DNA"/>
</dbReference>
<evidence type="ECO:0000313" key="2">
    <source>
        <dbReference type="Proteomes" id="UP000789920"/>
    </source>
</evidence>
<sequence length="46" mass="5516">NTDYYAIFQDIYRTKTTEEYRPTYIQLQAKSEPISKSILITEKIQN</sequence>
<gene>
    <name evidence="1" type="ORF">RPERSI_LOCUS5151</name>
</gene>
<protein>
    <submittedName>
        <fullName evidence="1">234_t:CDS:1</fullName>
    </submittedName>
</protein>
<organism evidence="1 2">
    <name type="scientific">Racocetra persica</name>
    <dbReference type="NCBI Taxonomy" id="160502"/>
    <lineage>
        <taxon>Eukaryota</taxon>
        <taxon>Fungi</taxon>
        <taxon>Fungi incertae sedis</taxon>
        <taxon>Mucoromycota</taxon>
        <taxon>Glomeromycotina</taxon>
        <taxon>Glomeromycetes</taxon>
        <taxon>Diversisporales</taxon>
        <taxon>Gigasporaceae</taxon>
        <taxon>Racocetra</taxon>
    </lineage>
</organism>